<dbReference type="ExpressionAtlas" id="F6VE55">
    <property type="expression patterns" value="baseline"/>
</dbReference>
<dbReference type="FunFam" id="2.40.155.10:FF:000001">
    <property type="entry name" value="Nidogen 1"/>
    <property type="match status" value="1"/>
</dbReference>
<evidence type="ECO:0000256" key="8">
    <source>
        <dbReference type="ARBA" id="ARBA00022837"/>
    </source>
</evidence>
<evidence type="ECO:0000313" key="28">
    <source>
        <dbReference type="Xenbase" id="XB-GENE-1003556"/>
    </source>
</evidence>
<evidence type="ECO:0000313" key="25">
    <source>
        <dbReference type="Ensembl" id="ENSXETP00000035417"/>
    </source>
</evidence>
<dbReference type="PaxDb" id="8364-ENSXETP00000006778"/>
<dbReference type="FunFam" id="2.10.25.10:FF:000297">
    <property type="entry name" value="Nidogen 1"/>
    <property type="match status" value="1"/>
</dbReference>
<dbReference type="GO" id="GO:0005509">
    <property type="term" value="F:calcium ion binding"/>
    <property type="evidence" value="ECO:0007669"/>
    <property type="project" value="InterPro"/>
</dbReference>
<dbReference type="PROSITE" id="PS51162">
    <property type="entry name" value="THYROGLOBULIN_1_2"/>
    <property type="match status" value="1"/>
</dbReference>
<evidence type="ECO:0000256" key="11">
    <source>
        <dbReference type="ARBA" id="ARBA00023157"/>
    </source>
</evidence>
<dbReference type="InterPro" id="IPR006605">
    <property type="entry name" value="G2_nidogen/fibulin_G2F"/>
</dbReference>
<dbReference type="Pfam" id="PF00086">
    <property type="entry name" value="Thyroglobulin_1"/>
    <property type="match status" value="1"/>
</dbReference>
<dbReference type="SUPFAM" id="SSF57184">
    <property type="entry name" value="Growth factor receptor domain"/>
    <property type="match status" value="2"/>
</dbReference>
<dbReference type="SMART" id="SM00682">
    <property type="entry name" value="G2F"/>
    <property type="match status" value="1"/>
</dbReference>
<dbReference type="HOGENOM" id="CLU_003163_1_0_1"/>
<dbReference type="AlphaFoldDB" id="F6VE55"/>
<dbReference type="InterPro" id="IPR009030">
    <property type="entry name" value="Growth_fac_rcpt_cys_sf"/>
</dbReference>
<dbReference type="GeneID" id="100493221"/>
<keyword evidence="11 19" id="KW-1015">Disulfide bond</keyword>
<evidence type="ECO:0000313" key="26">
    <source>
        <dbReference type="Proteomes" id="UP000008143"/>
    </source>
</evidence>
<evidence type="ECO:0000256" key="13">
    <source>
        <dbReference type="ARBA" id="ARBA00057594"/>
    </source>
</evidence>
<dbReference type="CDD" id="cd00191">
    <property type="entry name" value="TY"/>
    <property type="match status" value="1"/>
</dbReference>
<keyword evidence="8" id="KW-0106">Calcium</keyword>
<keyword evidence="12" id="KW-0325">Glycoprotein</keyword>
<evidence type="ECO:0000256" key="19">
    <source>
        <dbReference type="PROSITE-ProRule" id="PRU00500"/>
    </source>
</evidence>
<dbReference type="SMART" id="SM00211">
    <property type="entry name" value="TY"/>
    <property type="match status" value="1"/>
</dbReference>
<feature type="repeat" description="LDL-receptor class B" evidence="18">
    <location>
        <begin position="1059"/>
        <end position="1103"/>
    </location>
</feature>
<evidence type="ECO:0000256" key="4">
    <source>
        <dbReference type="ARBA" id="ARBA00022536"/>
    </source>
</evidence>
<dbReference type="GO" id="GO:0005604">
    <property type="term" value="C:basement membrane"/>
    <property type="evidence" value="ECO:0007669"/>
    <property type="project" value="UniProtKB-SubCell"/>
</dbReference>
<keyword evidence="7" id="KW-0677">Repeat</keyword>
<keyword evidence="4 17" id="KW-0245">EGF-like domain</keyword>
<feature type="disulfide bond" evidence="19">
    <location>
        <begin position="871"/>
        <end position="878"/>
    </location>
</feature>
<evidence type="ECO:0000256" key="5">
    <source>
        <dbReference type="ARBA" id="ARBA00022641"/>
    </source>
</evidence>
<feature type="domain" description="EGF-like" evidence="21">
    <location>
        <begin position="696"/>
        <end position="738"/>
    </location>
</feature>
<dbReference type="OrthoDB" id="9990982at2759"/>
<keyword evidence="6 20" id="KW-0732">Signal</keyword>
<dbReference type="InterPro" id="IPR050778">
    <property type="entry name" value="Cueball_EGF_LRP_Nidogen"/>
</dbReference>
<dbReference type="InterPro" id="IPR024731">
    <property type="entry name" value="NELL2-like_EGF"/>
</dbReference>
<dbReference type="Pfam" id="PF06119">
    <property type="entry name" value="NIDO"/>
    <property type="match status" value="1"/>
</dbReference>
<dbReference type="Bgee" id="ENSXETG00000016220">
    <property type="expression patterns" value="Expressed in skeletal muscle tissue and 11 other cell types or tissues"/>
</dbReference>
<dbReference type="PANTHER" id="PTHR46513">
    <property type="entry name" value="VITELLOGENIN RECEPTOR-LIKE PROTEIN-RELATED-RELATED"/>
    <property type="match status" value="1"/>
</dbReference>
<dbReference type="Xenbase" id="XB-GENE-1003556">
    <property type="gene designation" value="nid1"/>
</dbReference>
<dbReference type="Gene3D" id="2.120.10.30">
    <property type="entry name" value="TolB, C-terminal domain"/>
    <property type="match status" value="1"/>
</dbReference>
<dbReference type="InterPro" id="IPR018097">
    <property type="entry name" value="EGF_Ca-bd_CS"/>
</dbReference>
<dbReference type="Pfam" id="PF07474">
    <property type="entry name" value="G2F"/>
    <property type="match status" value="1"/>
</dbReference>
<protein>
    <recommendedName>
        <fullName evidence="15">Nidogen-1</fullName>
    </recommendedName>
    <alternativeName>
        <fullName evidence="16">Entactin</fullName>
    </alternativeName>
</protein>
<evidence type="ECO:0000256" key="20">
    <source>
        <dbReference type="SAM" id="SignalP"/>
    </source>
</evidence>
<dbReference type="Gene3D" id="2.10.25.10">
    <property type="entry name" value="Laminin"/>
    <property type="match status" value="5"/>
</dbReference>
<dbReference type="InterPro" id="IPR001881">
    <property type="entry name" value="EGF-like_Ca-bd_dom"/>
</dbReference>
<evidence type="ECO:0000259" key="22">
    <source>
        <dbReference type="PROSITE" id="PS50993"/>
    </source>
</evidence>
<dbReference type="OMA" id="PGTGNQF"/>
<evidence type="ECO:0000256" key="9">
    <source>
        <dbReference type="ARBA" id="ARBA00022869"/>
    </source>
</evidence>
<comment type="subunit">
    <text evidence="14">Interacts with FBLN1. Interacts with LGALS3BP. Interacts with PLXDC1. Interacts with SVEP1.</text>
</comment>
<dbReference type="InterPro" id="IPR003886">
    <property type="entry name" value="NIDO_dom"/>
</dbReference>
<evidence type="ECO:0000256" key="6">
    <source>
        <dbReference type="ARBA" id="ARBA00022729"/>
    </source>
</evidence>
<evidence type="ECO:0000256" key="14">
    <source>
        <dbReference type="ARBA" id="ARBA00064792"/>
    </source>
</evidence>
<dbReference type="AGR" id="Xenbase:XB-GENE-1003556"/>
<reference evidence="25" key="2">
    <citation type="submission" date="2011-06" db="UniProtKB">
        <authorList>
            <consortium name="Ensembl"/>
        </authorList>
    </citation>
    <scope>IDENTIFICATION</scope>
</reference>
<dbReference type="Pfam" id="PF12662">
    <property type="entry name" value="cEGF"/>
    <property type="match status" value="1"/>
</dbReference>
<proteinExistence type="predicted"/>
<dbReference type="Proteomes" id="UP000008143">
    <property type="component" value="Chromosome 5"/>
</dbReference>
<dbReference type="PROSITE" id="PS51120">
    <property type="entry name" value="LDLRB"/>
    <property type="match status" value="3"/>
</dbReference>
<dbReference type="GO" id="GO:0043236">
    <property type="term" value="F:laminin binding"/>
    <property type="evidence" value="ECO:0007669"/>
    <property type="project" value="UniProtKB-ARBA"/>
</dbReference>
<dbReference type="SUPFAM" id="SSF63825">
    <property type="entry name" value="YWTD domain"/>
    <property type="match status" value="1"/>
</dbReference>
<dbReference type="FunFam" id="2.10.25.10:FF:000270">
    <property type="entry name" value="Nidogen 1"/>
    <property type="match status" value="1"/>
</dbReference>
<feature type="domain" description="EGF-like" evidence="21">
    <location>
        <begin position="743"/>
        <end position="786"/>
    </location>
</feature>
<dbReference type="GeneTree" id="ENSGT00940000156318"/>
<feature type="domain" description="Thyroglobulin type-1" evidence="23">
    <location>
        <begin position="831"/>
        <end position="901"/>
    </location>
</feature>
<dbReference type="InterPro" id="IPR000742">
    <property type="entry name" value="EGF"/>
</dbReference>
<keyword evidence="26" id="KW-1185">Reference proteome</keyword>
<feature type="domain" description="EGF-like" evidence="21">
    <location>
        <begin position="787"/>
        <end position="823"/>
    </location>
</feature>
<evidence type="ECO:0000256" key="16">
    <source>
        <dbReference type="ARBA" id="ARBA00083885"/>
    </source>
</evidence>
<evidence type="ECO:0000256" key="7">
    <source>
        <dbReference type="ARBA" id="ARBA00022737"/>
    </source>
</evidence>
<organism evidence="25">
    <name type="scientific">Xenopus tropicalis</name>
    <name type="common">Western clawed frog</name>
    <name type="synonym">Silurana tropicalis</name>
    <dbReference type="NCBI Taxonomy" id="8364"/>
    <lineage>
        <taxon>Eukaryota</taxon>
        <taxon>Metazoa</taxon>
        <taxon>Chordata</taxon>
        <taxon>Craniata</taxon>
        <taxon>Vertebrata</taxon>
        <taxon>Euteleostomi</taxon>
        <taxon>Amphibia</taxon>
        <taxon>Batrachia</taxon>
        <taxon>Anura</taxon>
        <taxon>Pipoidea</taxon>
        <taxon>Pipidae</taxon>
        <taxon>Xenopodinae</taxon>
        <taxon>Xenopus</taxon>
        <taxon>Silurana</taxon>
    </lineage>
</organism>
<dbReference type="PhylomeDB" id="F6VE55"/>
<dbReference type="SMART" id="SM00181">
    <property type="entry name" value="EGF"/>
    <property type="match status" value="6"/>
</dbReference>
<evidence type="ECO:0000256" key="1">
    <source>
        <dbReference type="ARBA" id="ARBA00004302"/>
    </source>
</evidence>
<dbReference type="Gene3D" id="4.10.800.10">
    <property type="entry name" value="Thyroglobulin type-1"/>
    <property type="match status" value="1"/>
</dbReference>
<comment type="caution">
    <text evidence="17">Lacks conserved residue(s) required for the propagation of feature annotation.</text>
</comment>
<dbReference type="InterPro" id="IPR000152">
    <property type="entry name" value="EGF-type_Asp/Asn_hydroxyl_site"/>
</dbReference>
<dbReference type="Pfam" id="PF00058">
    <property type="entry name" value="Ldl_recept_b"/>
    <property type="match status" value="3"/>
</dbReference>
<dbReference type="FunFam" id="2.120.10.30:FF:000030">
    <property type="entry name" value="Nidogen 1"/>
    <property type="match status" value="1"/>
</dbReference>
<dbReference type="RefSeq" id="XP_002935874.2">
    <property type="nucleotide sequence ID" value="XM_002935828.5"/>
</dbReference>
<dbReference type="PROSITE" id="PS01186">
    <property type="entry name" value="EGF_2"/>
    <property type="match status" value="4"/>
</dbReference>
<keyword evidence="10" id="KW-0130">Cell adhesion</keyword>
<dbReference type="GO" id="GO:0007160">
    <property type="term" value="P:cell-matrix adhesion"/>
    <property type="evidence" value="ECO:0007669"/>
    <property type="project" value="InterPro"/>
</dbReference>
<dbReference type="SMART" id="SM00135">
    <property type="entry name" value="LY"/>
    <property type="match status" value="5"/>
</dbReference>
<reference evidence="27" key="3">
    <citation type="submission" date="2025-04" db="UniProtKB">
        <authorList>
            <consortium name="RefSeq"/>
        </authorList>
    </citation>
    <scope>IDENTIFICATION</scope>
    <source>
        <strain evidence="27">Nigerian</strain>
        <tissue evidence="27">Liver and blood</tissue>
    </source>
</reference>
<dbReference type="Pfam" id="PF07645">
    <property type="entry name" value="EGF_CA"/>
    <property type="match status" value="1"/>
</dbReference>
<evidence type="ECO:0000313" key="27">
    <source>
        <dbReference type="RefSeq" id="XP_002935874.2"/>
    </source>
</evidence>
<keyword evidence="9" id="KW-0084">Basement membrane</keyword>
<feature type="chain" id="PRO_5044731201" description="Nidogen-1" evidence="20">
    <location>
        <begin position="21"/>
        <end position="1230"/>
    </location>
</feature>
<feature type="domain" description="NIDO" evidence="24">
    <location>
        <begin position="105"/>
        <end position="269"/>
    </location>
</feature>
<evidence type="ECO:0000256" key="17">
    <source>
        <dbReference type="PROSITE-ProRule" id="PRU00076"/>
    </source>
</evidence>
<dbReference type="SUPFAM" id="SSF57610">
    <property type="entry name" value="Thyroglobulin type-1 domain"/>
    <property type="match status" value="1"/>
</dbReference>
<dbReference type="FunFam" id="2.10.25.10:FF:000281">
    <property type="entry name" value="Nidogen 1"/>
    <property type="match status" value="1"/>
</dbReference>
<dbReference type="InterPro" id="IPR049883">
    <property type="entry name" value="NOTCH1_EGF-like"/>
</dbReference>
<comment type="subcellular location">
    <subcellularLocation>
        <location evidence="1">Secreted</location>
        <location evidence="1">Extracellular space</location>
        <location evidence="1">Extracellular matrix</location>
        <location evidence="1">Basement membrane</location>
    </subcellularLocation>
</comment>
<dbReference type="PROSITE" id="PS00010">
    <property type="entry name" value="ASX_HYDROXYL"/>
    <property type="match status" value="2"/>
</dbReference>
<dbReference type="PROSITE" id="PS01187">
    <property type="entry name" value="EGF_CA"/>
    <property type="match status" value="2"/>
</dbReference>
<dbReference type="InterPro" id="IPR036857">
    <property type="entry name" value="Thyroglobulin_1_sf"/>
</dbReference>
<evidence type="ECO:0000256" key="3">
    <source>
        <dbReference type="ARBA" id="ARBA00022530"/>
    </source>
</evidence>
<feature type="repeat" description="LDL-receptor class B" evidence="18">
    <location>
        <begin position="1016"/>
        <end position="1058"/>
    </location>
</feature>
<dbReference type="InterPro" id="IPR009017">
    <property type="entry name" value="GFP"/>
</dbReference>
<evidence type="ECO:0000256" key="2">
    <source>
        <dbReference type="ARBA" id="ARBA00022525"/>
    </source>
</evidence>
<name>F6VE55_XENTR</name>
<dbReference type="KEGG" id="xtr:100493221"/>
<dbReference type="PROSITE" id="PS50993">
    <property type="entry name" value="NIDOGEN_G2"/>
    <property type="match status" value="1"/>
</dbReference>
<dbReference type="InterPro" id="IPR000716">
    <property type="entry name" value="Thyroglobulin_1"/>
</dbReference>
<evidence type="ECO:0000256" key="15">
    <source>
        <dbReference type="ARBA" id="ARBA00072067"/>
    </source>
</evidence>
<dbReference type="InterPro" id="IPR011042">
    <property type="entry name" value="6-blade_b-propeller_TolB-like"/>
</dbReference>
<keyword evidence="2" id="KW-0964">Secreted</keyword>
<feature type="domain" description="EGF-like" evidence="21">
    <location>
        <begin position="654"/>
        <end position="695"/>
    </location>
</feature>
<dbReference type="CTD" id="4811"/>
<keyword evidence="5" id="KW-0765">Sulfation</keyword>
<feature type="signal peptide" evidence="20">
    <location>
        <begin position="1"/>
        <end position="20"/>
    </location>
</feature>
<accession>F6VE55</accession>
<evidence type="ECO:0000256" key="18">
    <source>
        <dbReference type="PROSITE-ProRule" id="PRU00461"/>
    </source>
</evidence>
<dbReference type="SMART" id="SM00539">
    <property type="entry name" value="NIDO"/>
    <property type="match status" value="1"/>
</dbReference>
<dbReference type="InterPro" id="IPR026823">
    <property type="entry name" value="cEGF"/>
</dbReference>
<dbReference type="SMART" id="SM00179">
    <property type="entry name" value="EGF_CA"/>
    <property type="match status" value="3"/>
</dbReference>
<feature type="domain" description="Nidogen G2 beta-barrel" evidence="22">
    <location>
        <begin position="420"/>
        <end position="653"/>
    </location>
</feature>
<dbReference type="CDD" id="cd00054">
    <property type="entry name" value="EGF_CA"/>
    <property type="match status" value="2"/>
</dbReference>
<comment type="function">
    <text evidence="13">Sulfated glycoprotein widely distributed in basement membranes and tightly associated with laminin. Also binds to collagen IV and perlecan. It probably has a role in cell-extracellular matrix interactions.</text>
</comment>
<keyword evidence="3" id="KW-0272">Extracellular matrix</keyword>
<dbReference type="Pfam" id="PF14670">
    <property type="entry name" value="FXa_inhibition"/>
    <property type="match status" value="1"/>
</dbReference>
<evidence type="ECO:0000256" key="10">
    <source>
        <dbReference type="ARBA" id="ARBA00022889"/>
    </source>
</evidence>
<dbReference type="Gene3D" id="2.40.155.10">
    <property type="entry name" value="Green fluorescent protein"/>
    <property type="match status" value="1"/>
</dbReference>
<reference evidence="25" key="1">
    <citation type="journal article" date="2010" name="Science">
        <title>The genome of the Western clawed frog Xenopus tropicalis.</title>
        <authorList>
            <person name="Hellsten U."/>
            <person name="Harland R.M."/>
            <person name="Gilchrist M.J."/>
            <person name="Hendrix D."/>
            <person name="Jurka J."/>
            <person name="Kapitonov V."/>
            <person name="Ovcharenko I."/>
            <person name="Putnam N.H."/>
            <person name="Shu S."/>
            <person name="Taher L."/>
            <person name="Blitz I.L."/>
            <person name="Blumberg B."/>
            <person name="Dichmann D.S."/>
            <person name="Dubchak I."/>
            <person name="Amaya E."/>
            <person name="Detter J.C."/>
            <person name="Fletcher R."/>
            <person name="Gerhard D.S."/>
            <person name="Goodstein D."/>
            <person name="Graves T."/>
            <person name="Grigoriev I.V."/>
            <person name="Grimwood J."/>
            <person name="Kawashima T."/>
            <person name="Lindquist E."/>
            <person name="Lucas S.M."/>
            <person name="Mead P.E."/>
            <person name="Mitros T."/>
            <person name="Ogino H."/>
            <person name="Ohta Y."/>
            <person name="Poliakov A.V."/>
            <person name="Pollet N."/>
            <person name="Robert J."/>
            <person name="Salamov A."/>
            <person name="Sater A.K."/>
            <person name="Schmutz J."/>
            <person name="Terry A."/>
            <person name="Vize P.D."/>
            <person name="Warren W.C."/>
            <person name="Wells D."/>
            <person name="Wills A."/>
            <person name="Wilson R.K."/>
            <person name="Zimmerman L.B."/>
            <person name="Zorn A.M."/>
            <person name="Grainger R."/>
            <person name="Grammer T."/>
            <person name="Khokha M.K."/>
            <person name="Richardson P.M."/>
            <person name="Rokhsar D.S."/>
        </authorList>
    </citation>
    <scope>NUCLEOTIDE SEQUENCE [LARGE SCALE GENOMIC DNA]</scope>
    <source>
        <strain evidence="25">Nigerian</strain>
    </source>
</reference>
<dbReference type="eggNOG" id="KOG1214">
    <property type="taxonomic scope" value="Eukaryota"/>
</dbReference>
<evidence type="ECO:0000256" key="12">
    <source>
        <dbReference type="ARBA" id="ARBA00023180"/>
    </source>
</evidence>
<dbReference type="FunFam" id="2.10.25.10:FF:000139">
    <property type="entry name" value="Fibulin-1"/>
    <property type="match status" value="1"/>
</dbReference>
<dbReference type="SUPFAM" id="SSF54511">
    <property type="entry name" value="GFP-like"/>
    <property type="match status" value="1"/>
</dbReference>
<dbReference type="PANTHER" id="PTHR46513:SF6">
    <property type="entry name" value="NIDOGEN-1"/>
    <property type="match status" value="1"/>
</dbReference>
<dbReference type="PROSITE" id="PS00484">
    <property type="entry name" value="THYROGLOBULIN_1_1"/>
    <property type="match status" value="1"/>
</dbReference>
<dbReference type="Pfam" id="PF12947">
    <property type="entry name" value="EGF_3"/>
    <property type="match status" value="2"/>
</dbReference>
<dbReference type="PROSITE" id="PS50026">
    <property type="entry name" value="EGF_3"/>
    <property type="match status" value="4"/>
</dbReference>
<feature type="repeat" description="LDL-receptor class B" evidence="18">
    <location>
        <begin position="973"/>
        <end position="1015"/>
    </location>
</feature>
<gene>
    <name evidence="25 27 28" type="primary">nid1</name>
</gene>
<evidence type="ECO:0000259" key="24">
    <source>
        <dbReference type="PROSITE" id="PS51220"/>
    </source>
</evidence>
<dbReference type="PROSITE" id="PS51220">
    <property type="entry name" value="NIDO"/>
    <property type="match status" value="1"/>
</dbReference>
<evidence type="ECO:0000259" key="23">
    <source>
        <dbReference type="PROSITE" id="PS51162"/>
    </source>
</evidence>
<sequence length="1230" mass="135345">MLYFKPRSLFFGGLLHVLFCLLPNPGNFIKVSQFFPYGPDVGDLLLTPGDDSQSEPLRPNPALHFYDETISTLFVTTNGMIAASNPPPESDYLEQFPPDFGLIAPFLSDIDTTQGGNVFYREDTSQDVLHLASKHIIRGFPGSSFKPTTALVVTWEDVLPYYSQRGDTIPKNKGNTFQAVLASDESKSYAIFLYPEDGLNFYETQSKNDRNEENSARVGFSKGSERGFFWTTTQGPHNEFASDYDSLEILCWKTNSGMQGVWIYEIGAPNLRSVVAADVQLSATLDEKEQEENHFEETEDFTDHYVTEPDYENNSLKPSIPGPTSISVDPYQGQKDVILGNVNFQVPSFPQNNPQVVIVDDELEDTGVVFQYNTGSQQTCANNRHQCSSQAFCKDFSTGFCCSCIPGYYGNGRQCVAEGSPQRVNGKVKGKIYVGSNPVPVVFEGIDLHSYVVVNDGRAYTAISTIADSLGYSLLPLASIGGIIGWMFSVQQPGYKNGFSITGGEFTRRAEVTFLQSNKKLVILQKFSGIDEHGHLTISTELEGSVPEIPYGSTVHIEPYTELYQTSSSVITSTSTREYTVEFPQDGSETFTYQWKQTITFKECVHDTTAPTVPAIQQLSVDRVFVLYNRDEKILRYASSNSIGPITDSPVDTNRNPCYVGTHVCDTNAVCRPAQGNQYTCECTSGFRGDGRTCYDIDECQEQQDICGDNAICNNQPGTFRCECNDGYQFLEDGRTCAAVDRPTNHCLTGTHNCDIADRARCIYTGGSSYICACLSGYSGDGRACEDVDECETSQCHPDAVCYNTPGSFSCHCNPGYRGNGFQCFPGEPEKTACQLHLDSILGSPSVRGARPVGQYIPQCDESGNYIPRQCHSGSGYCWCVDRFGNELPGTRTGPGLSPPCLGIVTHPPPTVGPPVRPDVVPLPPGTHLLFAQSGKIEHIPLEGNNMKKTDAKTLLHIPDKVIIGVAFDCVDKTVYWTDITGPSISRASINGGEPTAIIKTELGSPEGIAVDHLGRNIFWTDSLLNTIEVAKMDGSNRRVLFDTDLENPRGIVADAPKGNLYWTDWNRAAPKIETSYMDGTNRRILVKDDLGLPNGLTIDPYSSMLCWIDAGTKRMECMNPSQPARRKIVEGIQYPFGITSYGKNLFYTDWKRDAIVAIDRTISKESDSYQPPKRSRLYGITTAYSQCPQGQNYCAVNNGGCTHLCLATPGGRSCLCPENSIGVDCLDRN</sequence>
<dbReference type="Ensembl" id="ENSXETT00000035417">
    <property type="protein sequence ID" value="ENSXETP00000035417"/>
    <property type="gene ID" value="ENSXETG00000016220"/>
</dbReference>
<evidence type="ECO:0000259" key="21">
    <source>
        <dbReference type="PROSITE" id="PS50026"/>
    </source>
</evidence>
<dbReference type="InterPro" id="IPR000033">
    <property type="entry name" value="LDLR_classB_rpt"/>
</dbReference>
<dbReference type="CDD" id="cd00255">
    <property type="entry name" value="nidG2"/>
    <property type="match status" value="1"/>
</dbReference>